<comment type="similarity">
    <text evidence="1 2">Belongs to the UPF0102 family.</text>
</comment>
<dbReference type="RefSeq" id="WP_172234023.1">
    <property type="nucleotide sequence ID" value="NZ_JACGBB010000012.1"/>
</dbReference>
<dbReference type="HAMAP" id="MF_00048">
    <property type="entry name" value="UPF0102"/>
    <property type="match status" value="1"/>
</dbReference>
<name>A0ABS7WTF2_9BACT</name>
<evidence type="ECO:0000256" key="2">
    <source>
        <dbReference type="HAMAP-Rule" id="MF_00048"/>
    </source>
</evidence>
<dbReference type="InterPro" id="IPR003509">
    <property type="entry name" value="UPF0102_YraN-like"/>
</dbReference>
<dbReference type="PANTHER" id="PTHR34039:SF1">
    <property type="entry name" value="UPF0102 PROTEIN YRAN"/>
    <property type="match status" value="1"/>
</dbReference>
<evidence type="ECO:0000313" key="4">
    <source>
        <dbReference type="Proteomes" id="UP000786183"/>
    </source>
</evidence>
<dbReference type="NCBIfam" id="NF009152">
    <property type="entry name" value="PRK12497.2-4"/>
    <property type="match status" value="1"/>
</dbReference>
<accession>A0ABS7WTF2</accession>
<dbReference type="PANTHER" id="PTHR34039">
    <property type="entry name" value="UPF0102 PROTEIN YRAN"/>
    <property type="match status" value="1"/>
</dbReference>
<organism evidence="3 4">
    <name type="scientific">Campylobacter canadensis</name>
    <dbReference type="NCBI Taxonomy" id="449520"/>
    <lineage>
        <taxon>Bacteria</taxon>
        <taxon>Pseudomonadati</taxon>
        <taxon>Campylobacterota</taxon>
        <taxon>Epsilonproteobacteria</taxon>
        <taxon>Campylobacterales</taxon>
        <taxon>Campylobacteraceae</taxon>
        <taxon>Campylobacter</taxon>
    </lineage>
</organism>
<dbReference type="InterPro" id="IPR011856">
    <property type="entry name" value="tRNA_endonuc-like_dom_sf"/>
</dbReference>
<evidence type="ECO:0000256" key="1">
    <source>
        <dbReference type="ARBA" id="ARBA00006738"/>
    </source>
</evidence>
<dbReference type="Pfam" id="PF02021">
    <property type="entry name" value="UPF0102"/>
    <property type="match status" value="1"/>
</dbReference>
<dbReference type="InterPro" id="IPR011335">
    <property type="entry name" value="Restrct_endonuc-II-like"/>
</dbReference>
<gene>
    <name evidence="3" type="ORF">AVCANL283_06000</name>
</gene>
<protein>
    <recommendedName>
        <fullName evidence="2">UPF0102 protein AVCANL283_06000</fullName>
    </recommendedName>
</protein>
<sequence length="128" mass="15228">MNSSKKVKKSFFKQIQGLNSLIFGKNSEDLALKWLEKNRFKIINRNYSCRFGELDIIAIKEDILHFIEVKASINYESEYRLDNKKMQKIIKTIQVFLQKNDDYANYAYCIDLISINNNKINFIENIYI</sequence>
<keyword evidence="4" id="KW-1185">Reference proteome</keyword>
<proteinExistence type="inferred from homology"/>
<dbReference type="EMBL" id="JACGBB010000012">
    <property type="protein sequence ID" value="MBZ7987651.1"/>
    <property type="molecule type" value="Genomic_DNA"/>
</dbReference>
<evidence type="ECO:0000313" key="3">
    <source>
        <dbReference type="EMBL" id="MBZ7987651.1"/>
    </source>
</evidence>
<dbReference type="SUPFAM" id="SSF52980">
    <property type="entry name" value="Restriction endonuclease-like"/>
    <property type="match status" value="1"/>
</dbReference>
<dbReference type="Gene3D" id="3.40.1350.10">
    <property type="match status" value="1"/>
</dbReference>
<reference evidence="3 4" key="1">
    <citation type="submission" date="2020-07" db="EMBL/GenBank/DDBJ databases">
        <title>Transfer of Campylobacter canadensis to the novel genus Avispirillum gen. nov., that also includes two novel species recovered from migratory waterfowl: Avispirillum anseris sp. nov. and Avispirillum brantae sp. nov.</title>
        <authorList>
            <person name="Miller W.G."/>
            <person name="Chapman M.H."/>
            <person name="Yee E."/>
            <person name="Inglis G.D."/>
        </authorList>
    </citation>
    <scope>NUCLEOTIDE SEQUENCE [LARGE SCALE GENOMIC DNA]</scope>
    <source>
        <strain evidence="3 4">L283</strain>
    </source>
</reference>
<comment type="caution">
    <text evidence="3">The sequence shown here is derived from an EMBL/GenBank/DDBJ whole genome shotgun (WGS) entry which is preliminary data.</text>
</comment>
<dbReference type="Proteomes" id="UP000786183">
    <property type="component" value="Unassembled WGS sequence"/>
</dbReference>